<accession>A0A174Z794</accession>
<dbReference type="EMBL" id="CZBU01000005">
    <property type="protein sequence ID" value="CUQ78800.1"/>
    <property type="molecule type" value="Genomic_DNA"/>
</dbReference>
<keyword evidence="9 13" id="KW-1133">Transmembrane helix</keyword>
<evidence type="ECO:0000256" key="1">
    <source>
        <dbReference type="ARBA" id="ARBA00003408"/>
    </source>
</evidence>
<evidence type="ECO:0000256" key="12">
    <source>
        <dbReference type="ARBA" id="ARBA00031636"/>
    </source>
</evidence>
<keyword evidence="6" id="KW-0050">Antiport</keyword>
<dbReference type="Proteomes" id="UP000095621">
    <property type="component" value="Unassembled WGS sequence"/>
</dbReference>
<dbReference type="GO" id="GO:0006811">
    <property type="term" value="P:monoatomic ion transport"/>
    <property type="evidence" value="ECO:0007669"/>
    <property type="project" value="UniProtKB-KW"/>
</dbReference>
<sequence>MKEDTLSYIRNNKEITFEQKIRLVIMLSLPTILAQVSSIIMQYIDASMVGRLGAGCSASIGLVSTTTWLLGSLASAPSLGFSIQVAQLVGAKKFNRARRVFLQSFGIVLLISIIIGAAGAMISWGLPAWLGGEESIHKDAAMYFLITSLSMPALGFNRLGTRMLQSCGNTKTPGILNSMNCLLDIIFNFIFIFSWHGFGFGLGVMGAALGTTAAEIVTTIIMFYVLMFRTPMLSKGYGTDSDEKAGLATIKKSFVLSLPVTFENVVMFGAMITITRIVAPLGVVAVAANAFAITAESLCYMPAYGIEEAATALVGQSIGAGRGKLALSFGRISVAFGMGIMAFTGLLMFIFAPFMIGILTPDPAVRELGVTILRIEAFAEPLYGASIVVTGVLRGAGDTLVSSLMNFFSLWAVRVVLSFLLVGSYGLVGVWIAMAAELCFRGAIFLVRMERKKWLKKL</sequence>
<keyword evidence="8 13" id="KW-0812">Transmembrane</keyword>
<evidence type="ECO:0000256" key="8">
    <source>
        <dbReference type="ARBA" id="ARBA00022692"/>
    </source>
</evidence>
<dbReference type="PANTHER" id="PTHR43298:SF2">
    <property type="entry name" value="FMN_FAD EXPORTER YEEO-RELATED"/>
    <property type="match status" value="1"/>
</dbReference>
<name>A0A174Z794_9FIRM</name>
<evidence type="ECO:0000256" key="6">
    <source>
        <dbReference type="ARBA" id="ARBA00022449"/>
    </source>
</evidence>
<feature type="transmembrane region" description="Helical" evidence="13">
    <location>
        <begin position="371"/>
        <end position="393"/>
    </location>
</feature>
<evidence type="ECO:0000256" key="3">
    <source>
        <dbReference type="ARBA" id="ARBA00010199"/>
    </source>
</evidence>
<organism evidence="14 15">
    <name type="scientific">Lachnospira eligens</name>
    <dbReference type="NCBI Taxonomy" id="39485"/>
    <lineage>
        <taxon>Bacteria</taxon>
        <taxon>Bacillati</taxon>
        <taxon>Bacillota</taxon>
        <taxon>Clostridia</taxon>
        <taxon>Lachnospirales</taxon>
        <taxon>Lachnospiraceae</taxon>
        <taxon>Lachnospira</taxon>
    </lineage>
</organism>
<dbReference type="GO" id="GO:0005886">
    <property type="term" value="C:plasma membrane"/>
    <property type="evidence" value="ECO:0007669"/>
    <property type="project" value="UniProtKB-SubCell"/>
</dbReference>
<feature type="transmembrane region" description="Helical" evidence="13">
    <location>
        <begin position="68"/>
        <end position="89"/>
    </location>
</feature>
<keyword evidence="11 13" id="KW-0472">Membrane</keyword>
<feature type="transmembrane region" description="Helical" evidence="13">
    <location>
        <begin position="101"/>
        <end position="122"/>
    </location>
</feature>
<evidence type="ECO:0000256" key="4">
    <source>
        <dbReference type="ARBA" id="ARBA00020268"/>
    </source>
</evidence>
<feature type="transmembrane region" description="Helical" evidence="13">
    <location>
        <begin position="142"/>
        <end position="160"/>
    </location>
</feature>
<feature type="transmembrane region" description="Helical" evidence="13">
    <location>
        <begin position="21"/>
        <end position="44"/>
    </location>
</feature>
<keyword evidence="5" id="KW-0813">Transport</keyword>
<dbReference type="OrthoDB" id="62420at2"/>
<feature type="transmembrane region" description="Helical" evidence="13">
    <location>
        <begin position="332"/>
        <end position="359"/>
    </location>
</feature>
<proteinExistence type="inferred from homology"/>
<dbReference type="CDD" id="cd13137">
    <property type="entry name" value="MATE_NorM_like"/>
    <property type="match status" value="1"/>
</dbReference>
<dbReference type="InterPro" id="IPR048279">
    <property type="entry name" value="MdtK-like"/>
</dbReference>
<dbReference type="RefSeq" id="WP_055216223.1">
    <property type="nucleotide sequence ID" value="NZ_CZBU01000005.1"/>
</dbReference>
<comment type="function">
    <text evidence="1">Multidrug efflux pump.</text>
</comment>
<dbReference type="PANTHER" id="PTHR43298">
    <property type="entry name" value="MULTIDRUG RESISTANCE PROTEIN NORM-RELATED"/>
    <property type="match status" value="1"/>
</dbReference>
<evidence type="ECO:0000256" key="5">
    <source>
        <dbReference type="ARBA" id="ARBA00022448"/>
    </source>
</evidence>
<feature type="transmembrane region" description="Helical" evidence="13">
    <location>
        <begin position="181"/>
        <end position="198"/>
    </location>
</feature>
<protein>
    <recommendedName>
        <fullName evidence="4">Probable multidrug resistance protein NorM</fullName>
    </recommendedName>
    <alternativeName>
        <fullName evidence="12">Multidrug-efflux transporter</fullName>
    </alternativeName>
</protein>
<dbReference type="PIRSF" id="PIRSF006603">
    <property type="entry name" value="DinF"/>
    <property type="match status" value="1"/>
</dbReference>
<gene>
    <name evidence="14" type="primary">mdtK_3</name>
    <name evidence="14" type="ORF">ERS852490_02451</name>
</gene>
<evidence type="ECO:0000256" key="7">
    <source>
        <dbReference type="ARBA" id="ARBA00022475"/>
    </source>
</evidence>
<dbReference type="Pfam" id="PF01554">
    <property type="entry name" value="MatE"/>
    <property type="match status" value="2"/>
</dbReference>
<dbReference type="AlphaFoldDB" id="A0A174Z794"/>
<feature type="transmembrane region" description="Helical" evidence="13">
    <location>
        <begin position="400"/>
        <end position="422"/>
    </location>
</feature>
<dbReference type="InterPro" id="IPR050222">
    <property type="entry name" value="MATE_MdtK"/>
</dbReference>
<evidence type="ECO:0000313" key="15">
    <source>
        <dbReference type="Proteomes" id="UP000095621"/>
    </source>
</evidence>
<evidence type="ECO:0000256" key="11">
    <source>
        <dbReference type="ARBA" id="ARBA00023136"/>
    </source>
</evidence>
<evidence type="ECO:0000256" key="10">
    <source>
        <dbReference type="ARBA" id="ARBA00023065"/>
    </source>
</evidence>
<dbReference type="InterPro" id="IPR002528">
    <property type="entry name" value="MATE_fam"/>
</dbReference>
<evidence type="ECO:0000256" key="2">
    <source>
        <dbReference type="ARBA" id="ARBA00004651"/>
    </source>
</evidence>
<feature type="transmembrane region" description="Helical" evidence="13">
    <location>
        <begin position="204"/>
        <end position="226"/>
    </location>
</feature>
<evidence type="ECO:0000256" key="13">
    <source>
        <dbReference type="SAM" id="Phobius"/>
    </source>
</evidence>
<evidence type="ECO:0000313" key="14">
    <source>
        <dbReference type="EMBL" id="CUQ78800.1"/>
    </source>
</evidence>
<comment type="similarity">
    <text evidence="3">Belongs to the multi antimicrobial extrusion (MATE) (TC 2.A.66.1) family.</text>
</comment>
<dbReference type="NCBIfam" id="TIGR00797">
    <property type="entry name" value="matE"/>
    <property type="match status" value="1"/>
</dbReference>
<keyword evidence="10" id="KW-0406">Ion transport</keyword>
<keyword evidence="7" id="KW-1003">Cell membrane</keyword>
<evidence type="ECO:0000256" key="9">
    <source>
        <dbReference type="ARBA" id="ARBA00022989"/>
    </source>
</evidence>
<reference evidence="14 15" key="1">
    <citation type="submission" date="2015-09" db="EMBL/GenBank/DDBJ databases">
        <authorList>
            <consortium name="Pathogen Informatics"/>
        </authorList>
    </citation>
    <scope>NUCLEOTIDE SEQUENCE [LARGE SCALE GENOMIC DNA]</scope>
    <source>
        <strain evidence="14 15">2789STDY5834875</strain>
    </source>
</reference>
<dbReference type="GO" id="GO:0015297">
    <property type="term" value="F:antiporter activity"/>
    <property type="evidence" value="ECO:0007669"/>
    <property type="project" value="UniProtKB-KW"/>
</dbReference>
<dbReference type="GO" id="GO:0042910">
    <property type="term" value="F:xenobiotic transmembrane transporter activity"/>
    <property type="evidence" value="ECO:0007669"/>
    <property type="project" value="InterPro"/>
</dbReference>
<comment type="subcellular location">
    <subcellularLocation>
        <location evidence="2">Cell membrane</location>
        <topology evidence="2">Multi-pass membrane protein</topology>
    </subcellularLocation>
</comment>